<keyword evidence="3" id="KW-1003">Cell membrane</keyword>
<feature type="transmembrane region" description="Helical" evidence="12">
    <location>
        <begin position="303"/>
        <end position="324"/>
    </location>
</feature>
<comment type="subcellular location">
    <subcellularLocation>
        <location evidence="1">Cell inner membrane</location>
        <topology evidence="1">Multi-pass membrane protein</topology>
    </subcellularLocation>
</comment>
<feature type="transmembrane region" description="Helical" evidence="12">
    <location>
        <begin position="412"/>
        <end position="430"/>
    </location>
</feature>
<keyword evidence="5" id="KW-0762">Sugar transport</keyword>
<name>A0A1I7GJL7_9BACL</name>
<evidence type="ECO:0000256" key="5">
    <source>
        <dbReference type="ARBA" id="ARBA00022597"/>
    </source>
</evidence>
<evidence type="ECO:0000256" key="11">
    <source>
        <dbReference type="ARBA" id="ARBA00023136"/>
    </source>
</evidence>
<dbReference type="PANTHER" id="PTHR30505:SF0">
    <property type="entry name" value="FRUCTOSE-LIKE PTS SYSTEM EIIBC COMPONENT-RELATED"/>
    <property type="match status" value="1"/>
</dbReference>
<dbReference type="NCBIfam" id="TIGR00829">
    <property type="entry name" value="FRU"/>
    <property type="match status" value="1"/>
</dbReference>
<keyword evidence="7" id="KW-0598">Phosphotransferase system</keyword>
<feature type="transmembrane region" description="Helical" evidence="12">
    <location>
        <begin position="450"/>
        <end position="471"/>
    </location>
</feature>
<dbReference type="EMBL" id="FPBV01000002">
    <property type="protein sequence ID" value="SFU48609.1"/>
    <property type="molecule type" value="Genomic_DNA"/>
</dbReference>
<dbReference type="STRING" id="392015.SAMN05421543_102246"/>
<dbReference type="SUPFAM" id="SSF52794">
    <property type="entry name" value="PTS system IIB component-like"/>
    <property type="match status" value="1"/>
</dbReference>
<keyword evidence="11 12" id="KW-0472">Membrane</keyword>
<dbReference type="PROSITE" id="PS51104">
    <property type="entry name" value="PTS_EIIC_TYPE_2"/>
    <property type="match status" value="1"/>
</dbReference>
<dbReference type="AlphaFoldDB" id="A0A1I7GJL7"/>
<dbReference type="Proteomes" id="UP000183508">
    <property type="component" value="Unassembled WGS sequence"/>
</dbReference>
<evidence type="ECO:0000259" key="14">
    <source>
        <dbReference type="PROSITE" id="PS51104"/>
    </source>
</evidence>
<feature type="transmembrane region" description="Helical" evidence="12">
    <location>
        <begin position="181"/>
        <end position="206"/>
    </location>
</feature>
<evidence type="ECO:0000313" key="15">
    <source>
        <dbReference type="EMBL" id="SFU48609.1"/>
    </source>
</evidence>
<gene>
    <name evidence="15" type="ORF">SAMN05421543_102246</name>
</gene>
<dbReference type="GO" id="GO:0009401">
    <property type="term" value="P:phosphoenolpyruvate-dependent sugar phosphotransferase system"/>
    <property type="evidence" value="ECO:0007669"/>
    <property type="project" value="UniProtKB-KW"/>
</dbReference>
<evidence type="ECO:0000256" key="8">
    <source>
        <dbReference type="ARBA" id="ARBA00022692"/>
    </source>
</evidence>
<dbReference type="InterPro" id="IPR006327">
    <property type="entry name" value="PTS_IIC_fruc"/>
</dbReference>
<feature type="transmembrane region" description="Helical" evidence="12">
    <location>
        <begin position="226"/>
        <end position="249"/>
    </location>
</feature>
<dbReference type="NCBIfam" id="TIGR01427">
    <property type="entry name" value="PTS_IIC_fructo"/>
    <property type="match status" value="1"/>
</dbReference>
<evidence type="ECO:0000256" key="6">
    <source>
        <dbReference type="ARBA" id="ARBA00022679"/>
    </source>
</evidence>
<dbReference type="GO" id="GO:0022877">
    <property type="term" value="F:protein-N(PI)-phosphohistidine-fructose phosphotransferase system transporter activity"/>
    <property type="evidence" value="ECO:0007669"/>
    <property type="project" value="InterPro"/>
</dbReference>
<dbReference type="InterPro" id="IPR003352">
    <property type="entry name" value="PTS_EIIC"/>
</dbReference>
<keyword evidence="8 12" id="KW-0812">Transmembrane</keyword>
<dbReference type="GO" id="GO:0005351">
    <property type="term" value="F:carbohydrate:proton symporter activity"/>
    <property type="evidence" value="ECO:0007669"/>
    <property type="project" value="InterPro"/>
</dbReference>
<feature type="domain" description="PTS EIIB type-2" evidence="13">
    <location>
        <begin position="4"/>
        <end position="99"/>
    </location>
</feature>
<dbReference type="RefSeq" id="WP_074949672.1">
    <property type="nucleotide sequence ID" value="NZ_FPBV01000002.1"/>
</dbReference>
<feature type="domain" description="PTS EIIC type-2" evidence="14">
    <location>
        <begin position="141"/>
        <end position="481"/>
    </location>
</feature>
<dbReference type="InterPro" id="IPR003353">
    <property type="entry name" value="PTS_IIB_fruc"/>
</dbReference>
<dbReference type="GO" id="GO:0090563">
    <property type="term" value="F:protein-phosphocysteine-sugar phosphotransferase activity"/>
    <property type="evidence" value="ECO:0007669"/>
    <property type="project" value="TreeGrafter"/>
</dbReference>
<dbReference type="InterPro" id="IPR013011">
    <property type="entry name" value="PTS_EIIB_2"/>
</dbReference>
<dbReference type="Gene3D" id="3.40.50.2300">
    <property type="match status" value="1"/>
</dbReference>
<proteinExistence type="predicted"/>
<dbReference type="CDD" id="cd05569">
    <property type="entry name" value="PTS_IIB_fructose"/>
    <property type="match status" value="1"/>
</dbReference>
<keyword evidence="9" id="KW-0418">Kinase</keyword>
<protein>
    <submittedName>
        <fullName evidence="15">PTS system, fructose-specific IIC component</fullName>
    </submittedName>
</protein>
<evidence type="ECO:0000256" key="2">
    <source>
        <dbReference type="ARBA" id="ARBA00022448"/>
    </source>
</evidence>
<accession>A0A1I7GJL7</accession>
<evidence type="ECO:0000256" key="12">
    <source>
        <dbReference type="SAM" id="Phobius"/>
    </source>
</evidence>
<evidence type="ECO:0000256" key="9">
    <source>
        <dbReference type="ARBA" id="ARBA00022777"/>
    </source>
</evidence>
<sequence>MKRIVAVTACPTGIAHTYMAQEALQQAAKQMGFDIKVETQGAAGVENRLTDEDIAAADAVIIAADKKVDLDRFAGKRLLETSVSSAIKDAKGLIEASLAQPVFGAGGAGSNAAQFAGQASADYLARVQQGKAEKKAQMPAVYRHLMNGVSHMLPLVVAGGIFIALSFAIDIENKAPLAQAFMNIGGGSAFALFVPILSAYIAMSIADRPGLAPGLVGGWIGTQGAMYGHQGASAGYLGGILAGFLAGYVTKWLRDAIRLPRTLEGIKPVLLLPVLSVGIVGLLMIYVIGRPVAWLMQAMTNGLAHMGATGSAGLGLLLGAMMAFDMGGPVNKVAYFFAAGLVATHTPVAETIMAAVMGAGMTPPLGLALATFLNGRKFYREERDAGKAALILGLCFITEGAIPFASNDPLRVIPSIIAGSAVTGALTMLFHSTLPAPHGGVFVFPLMGNLGLYCVAIVIGTVITALLTLALKRRVDNVEGQEA</sequence>
<evidence type="ECO:0000256" key="4">
    <source>
        <dbReference type="ARBA" id="ARBA00022553"/>
    </source>
</evidence>
<evidence type="ECO:0000256" key="7">
    <source>
        <dbReference type="ARBA" id="ARBA00022683"/>
    </source>
</evidence>
<evidence type="ECO:0000313" key="16">
    <source>
        <dbReference type="Proteomes" id="UP000183508"/>
    </source>
</evidence>
<dbReference type="InterPro" id="IPR050864">
    <property type="entry name" value="Bacterial_PTS_Sugar_Transport"/>
</dbReference>
<evidence type="ECO:0000256" key="3">
    <source>
        <dbReference type="ARBA" id="ARBA00022475"/>
    </source>
</evidence>
<keyword evidence="10 12" id="KW-1133">Transmembrane helix</keyword>
<dbReference type="InterPro" id="IPR036095">
    <property type="entry name" value="PTS_EIIB-like_sf"/>
</dbReference>
<evidence type="ECO:0000256" key="10">
    <source>
        <dbReference type="ARBA" id="ARBA00022989"/>
    </source>
</evidence>
<dbReference type="Pfam" id="PF02378">
    <property type="entry name" value="PTS_EIIC"/>
    <property type="match status" value="1"/>
</dbReference>
<reference evidence="16" key="1">
    <citation type="submission" date="2016-10" db="EMBL/GenBank/DDBJ databases">
        <authorList>
            <person name="Varghese N."/>
        </authorList>
    </citation>
    <scope>NUCLEOTIDE SEQUENCE [LARGE SCALE GENOMIC DNA]</scope>
    <source>
        <strain evidence="16">DSM 17980</strain>
    </source>
</reference>
<keyword evidence="4" id="KW-0597">Phosphoprotein</keyword>
<keyword evidence="16" id="KW-1185">Reference proteome</keyword>
<keyword evidence="2" id="KW-0813">Transport</keyword>
<dbReference type="FunFam" id="3.40.50.2300:FF:000014">
    <property type="entry name" value="PTS system fructose-like transporter subunit IIB"/>
    <property type="match status" value="1"/>
</dbReference>
<dbReference type="PANTHER" id="PTHR30505">
    <property type="entry name" value="FRUCTOSE-LIKE PERMEASE"/>
    <property type="match status" value="1"/>
</dbReference>
<dbReference type="InterPro" id="IPR003501">
    <property type="entry name" value="PTS_EIIB_2/3"/>
</dbReference>
<keyword evidence="6" id="KW-0808">Transferase</keyword>
<dbReference type="PROSITE" id="PS51099">
    <property type="entry name" value="PTS_EIIB_TYPE_2"/>
    <property type="match status" value="1"/>
</dbReference>
<dbReference type="Pfam" id="PF02302">
    <property type="entry name" value="PTS_IIB"/>
    <property type="match status" value="1"/>
</dbReference>
<feature type="transmembrane region" description="Helical" evidence="12">
    <location>
        <begin position="269"/>
        <end position="288"/>
    </location>
</feature>
<organism evidence="15 16">
    <name type="scientific">Alicyclobacillus macrosporangiidus</name>
    <dbReference type="NCBI Taxonomy" id="392015"/>
    <lineage>
        <taxon>Bacteria</taxon>
        <taxon>Bacillati</taxon>
        <taxon>Bacillota</taxon>
        <taxon>Bacilli</taxon>
        <taxon>Bacillales</taxon>
        <taxon>Alicyclobacillaceae</taxon>
        <taxon>Alicyclobacillus</taxon>
    </lineage>
</organism>
<evidence type="ECO:0000256" key="1">
    <source>
        <dbReference type="ARBA" id="ARBA00004429"/>
    </source>
</evidence>
<dbReference type="OrthoDB" id="9782569at2"/>
<dbReference type="InterPro" id="IPR013014">
    <property type="entry name" value="PTS_EIIC_2"/>
</dbReference>
<dbReference type="GO" id="GO:0016301">
    <property type="term" value="F:kinase activity"/>
    <property type="evidence" value="ECO:0007669"/>
    <property type="project" value="UniProtKB-KW"/>
</dbReference>
<evidence type="ECO:0000259" key="13">
    <source>
        <dbReference type="PROSITE" id="PS51099"/>
    </source>
</evidence>
<dbReference type="GO" id="GO:0005886">
    <property type="term" value="C:plasma membrane"/>
    <property type="evidence" value="ECO:0007669"/>
    <property type="project" value="UniProtKB-SubCell"/>
</dbReference>
<feature type="transmembrane region" description="Helical" evidence="12">
    <location>
        <begin position="152"/>
        <end position="169"/>
    </location>
</feature>